<gene>
    <name evidence="1" type="ORF">B0E33_21045</name>
</gene>
<accession>A0ABM6I5S2</accession>
<keyword evidence="2" id="KW-1185">Reference proteome</keyword>
<name>A0ABM6I5S2_9HYPH</name>
<organism evidence="1 2">
    <name type="scientific">Roseibium algicola</name>
    <dbReference type="NCBI Taxonomy" id="2857014"/>
    <lineage>
        <taxon>Bacteria</taxon>
        <taxon>Pseudomonadati</taxon>
        <taxon>Pseudomonadota</taxon>
        <taxon>Alphaproteobacteria</taxon>
        <taxon>Hyphomicrobiales</taxon>
        <taxon>Stappiaceae</taxon>
        <taxon>Roseibium</taxon>
    </lineage>
</organism>
<evidence type="ECO:0000313" key="2">
    <source>
        <dbReference type="Proteomes" id="UP000188174"/>
    </source>
</evidence>
<proteinExistence type="predicted"/>
<dbReference type="Pfam" id="PF06353">
    <property type="entry name" value="DUF1062"/>
    <property type="match status" value="1"/>
</dbReference>
<sequence length="167" mass="18331">MNANGSQLDAWLIYRCDDCGSRWNRAIFERRAVSSLSAELIEALQGNDEGVASTFACNTKGRGGGKGGTDFSLKRRMVASDGADACKVALTILNSDHVQVRLDKVLAKGLGLSRNRVLLLVEQGSLRFPMNNVKILKRRVPDKICIELYLGPASDRSVIWNFLVCTD</sequence>
<dbReference type="InterPro" id="IPR009412">
    <property type="entry name" value="DUF1062"/>
</dbReference>
<evidence type="ECO:0008006" key="3">
    <source>
        <dbReference type="Google" id="ProtNLM"/>
    </source>
</evidence>
<dbReference type="EMBL" id="CP019630">
    <property type="protein sequence ID" value="AQQ05750.1"/>
    <property type="molecule type" value="Genomic_DNA"/>
</dbReference>
<reference evidence="1 2" key="1">
    <citation type="submission" date="2017-02" db="EMBL/GenBank/DDBJ databases">
        <authorList>
            <person name="Jeong S."/>
        </authorList>
    </citation>
    <scope>NUCLEOTIDE SEQUENCE [LARGE SCALE GENOMIC DNA]</scope>
    <source>
        <strain evidence="1 2">RMAR6-6</strain>
    </source>
</reference>
<dbReference type="Proteomes" id="UP000188174">
    <property type="component" value="Chromosome"/>
</dbReference>
<evidence type="ECO:0000313" key="1">
    <source>
        <dbReference type="EMBL" id="AQQ05750.1"/>
    </source>
</evidence>
<protein>
    <recommendedName>
        <fullName evidence="3">DUF1062 domain-containing protein</fullName>
    </recommendedName>
</protein>